<dbReference type="KEGG" id="mdv:C5Q96_02405"/>
<dbReference type="Proteomes" id="UP000237883">
    <property type="component" value="Chromosome"/>
</dbReference>
<accession>A0A2S0L397</accession>
<proteinExistence type="predicted"/>
<evidence type="ECO:0000313" key="1">
    <source>
        <dbReference type="EMBL" id="AVM47768.1"/>
    </source>
</evidence>
<protein>
    <submittedName>
        <fullName evidence="1">Uncharacterized protein</fullName>
    </submittedName>
</protein>
<keyword evidence="2" id="KW-1185">Reference proteome</keyword>
<evidence type="ECO:0000313" key="2">
    <source>
        <dbReference type="Proteomes" id="UP000237883"/>
    </source>
</evidence>
<dbReference type="AlphaFoldDB" id="A0A2S0L397"/>
<reference evidence="2" key="1">
    <citation type="submission" date="2018-02" db="EMBL/GenBank/DDBJ databases">
        <authorList>
            <person name="Holder M.E."/>
            <person name="Ajami N.J."/>
            <person name="Petrosino J.F."/>
        </authorList>
    </citation>
    <scope>NUCLEOTIDE SEQUENCE [LARGE SCALE GENOMIC DNA]</scope>
    <source>
        <strain evidence="2">CCUG 47132</strain>
    </source>
</reference>
<gene>
    <name evidence="1" type="ORF">C5Q96_02405</name>
</gene>
<name>A0A2S0L397_9FIRM</name>
<sequence length="489" mass="54524">MRNSNKKTTAIVLVIVLAFVGIIAYYKMTKTRLVNKENYMSFREQLLAKSKDFKSNSDLQKFIESETAKDKVLFITDEHGNIIITKTASDVTAPATVVIADYNYKTAAIDADALATLHEVSTSKTNGGSVIAIFMNNENNNHVGAKNINKSYIPANSNVIYVSGGKKLYISNNSFASGMSDISIPYTTEARTQNTGIKIKITGIKTDVPSSYISQQPDVFDVFSSIVSKYKNKSVSYQIADMKVGNNGNMYPSSLEFTLLVDSYNLDDTKEYFDGQVEKFMKANKKYFPDAKMTYSVITDESKLPDTAISQSTIEYLTTYLYIDKNSNYRFGDDDKIPHKYSKGDVYATNTMEELYVEGNIMHLKMNTTGVTNAYRDQIMKDNASAASLSGLEIKTYDLYDAYENKDQKLSSALSSIYSNVNDKAAQTIAIPIDRDQKFTTMSLLKSVQSDANITHINLNDDDQDAGIKVTNTILNYVNSYTKSGLINF</sequence>
<dbReference type="EMBL" id="CP027228">
    <property type="protein sequence ID" value="AVM47768.1"/>
    <property type="molecule type" value="Genomic_DNA"/>
</dbReference>
<organism evidence="1 2">
    <name type="scientific">Mogibacterium diversum</name>
    <dbReference type="NCBI Taxonomy" id="114527"/>
    <lineage>
        <taxon>Bacteria</taxon>
        <taxon>Bacillati</taxon>
        <taxon>Bacillota</taxon>
        <taxon>Clostridia</taxon>
        <taxon>Peptostreptococcales</taxon>
        <taxon>Anaerovoracaceae</taxon>
        <taxon>Mogibacterium</taxon>
    </lineage>
</organism>